<evidence type="ECO:0000313" key="3">
    <source>
        <dbReference type="Proteomes" id="UP000585474"/>
    </source>
</evidence>
<keyword evidence="3" id="KW-1185">Reference proteome</keyword>
<reference evidence="3" key="1">
    <citation type="submission" date="2019-07" db="EMBL/GenBank/DDBJ databases">
        <title>De Novo Assembly of kiwifruit Actinidia rufa.</title>
        <authorList>
            <person name="Sugita-Konishi S."/>
            <person name="Sato K."/>
            <person name="Mori E."/>
            <person name="Abe Y."/>
            <person name="Kisaki G."/>
            <person name="Hamano K."/>
            <person name="Suezawa K."/>
            <person name="Otani M."/>
            <person name="Fukuda T."/>
            <person name="Manabe T."/>
            <person name="Gomi K."/>
            <person name="Tabuchi M."/>
            <person name="Akimitsu K."/>
            <person name="Kataoka I."/>
        </authorList>
    </citation>
    <scope>NUCLEOTIDE SEQUENCE [LARGE SCALE GENOMIC DNA]</scope>
    <source>
        <strain evidence="3">cv. Fuchu</strain>
    </source>
</reference>
<keyword evidence="1" id="KW-0175">Coiled coil</keyword>
<proteinExistence type="predicted"/>
<dbReference type="AlphaFoldDB" id="A0A7J0E1K9"/>
<evidence type="ECO:0000313" key="2">
    <source>
        <dbReference type="EMBL" id="GFS46165.1"/>
    </source>
</evidence>
<evidence type="ECO:0000256" key="1">
    <source>
        <dbReference type="SAM" id="Coils"/>
    </source>
</evidence>
<accession>A0A7J0E1K9</accession>
<gene>
    <name evidence="2" type="ORF">Acr_00g0100540</name>
</gene>
<organism evidence="2 3">
    <name type="scientific">Actinidia rufa</name>
    <dbReference type="NCBI Taxonomy" id="165716"/>
    <lineage>
        <taxon>Eukaryota</taxon>
        <taxon>Viridiplantae</taxon>
        <taxon>Streptophyta</taxon>
        <taxon>Embryophyta</taxon>
        <taxon>Tracheophyta</taxon>
        <taxon>Spermatophyta</taxon>
        <taxon>Magnoliopsida</taxon>
        <taxon>eudicotyledons</taxon>
        <taxon>Gunneridae</taxon>
        <taxon>Pentapetalae</taxon>
        <taxon>asterids</taxon>
        <taxon>Ericales</taxon>
        <taxon>Actinidiaceae</taxon>
        <taxon>Actinidia</taxon>
    </lineage>
</organism>
<dbReference type="Proteomes" id="UP000585474">
    <property type="component" value="Unassembled WGS sequence"/>
</dbReference>
<comment type="caution">
    <text evidence="2">The sequence shown here is derived from an EMBL/GenBank/DDBJ whole genome shotgun (WGS) entry which is preliminary data.</text>
</comment>
<feature type="coiled-coil region" evidence="1">
    <location>
        <begin position="94"/>
        <end position="138"/>
    </location>
</feature>
<sequence>MDLKKLAPLAKAKGEPKKGVTLTGEKGIHIVEKRAQEKALDIFLVKKKGPLPSLDDKKKGLATKALLFGERTSINPGVVLGLEAPTLDNSVMVVKDLEGRVAKLEIEKQHADELRKFKEEHDIAMKKHEKKMAKMRRREAFTKTSAIDEFKALDDYKEVVEEAASSYFGEGFDLCKK</sequence>
<protein>
    <submittedName>
        <fullName evidence="2">Uncharacterized protein</fullName>
    </submittedName>
</protein>
<dbReference type="EMBL" id="BJWL01000463">
    <property type="protein sequence ID" value="GFS46165.1"/>
    <property type="molecule type" value="Genomic_DNA"/>
</dbReference>
<name>A0A7J0E1K9_9ERIC</name>